<dbReference type="EMBL" id="VSWC01000067">
    <property type="protein sequence ID" value="KAA1096244.1"/>
    <property type="molecule type" value="Genomic_DNA"/>
</dbReference>
<reference evidence="4 5" key="1">
    <citation type="submission" date="2019-05" db="EMBL/GenBank/DDBJ databases">
        <title>Emergence of the Ug99 lineage of the wheat stem rust pathogen through somatic hybridization.</title>
        <authorList>
            <person name="Li F."/>
            <person name="Upadhyaya N.M."/>
            <person name="Sperschneider J."/>
            <person name="Matny O."/>
            <person name="Nguyen-Phuc H."/>
            <person name="Mago R."/>
            <person name="Raley C."/>
            <person name="Miller M.E."/>
            <person name="Silverstein K.A.T."/>
            <person name="Henningsen E."/>
            <person name="Hirsch C.D."/>
            <person name="Visser B."/>
            <person name="Pretorius Z.A."/>
            <person name="Steffenson B.J."/>
            <person name="Schwessinger B."/>
            <person name="Dodds P.N."/>
            <person name="Figueroa M."/>
        </authorList>
    </citation>
    <scope>NUCLEOTIDE SEQUENCE [LARGE SCALE GENOMIC DNA]</scope>
    <source>
        <strain evidence="2">21-0</strain>
        <strain evidence="3 5">Ug99</strain>
    </source>
</reference>
<evidence type="ECO:0000313" key="2">
    <source>
        <dbReference type="EMBL" id="KAA1096244.1"/>
    </source>
</evidence>
<evidence type="ECO:0000313" key="3">
    <source>
        <dbReference type="EMBL" id="KAA1099117.1"/>
    </source>
</evidence>
<evidence type="ECO:0000313" key="5">
    <source>
        <dbReference type="Proteomes" id="UP000325313"/>
    </source>
</evidence>
<feature type="transmembrane region" description="Helical" evidence="1">
    <location>
        <begin position="60"/>
        <end position="82"/>
    </location>
</feature>
<evidence type="ECO:0000256" key="1">
    <source>
        <dbReference type="SAM" id="Phobius"/>
    </source>
</evidence>
<dbReference type="Proteomes" id="UP000325313">
    <property type="component" value="Unassembled WGS sequence"/>
</dbReference>
<keyword evidence="1" id="KW-0472">Membrane</keyword>
<accession>A0A5B0P6J8</accession>
<proteinExistence type="predicted"/>
<comment type="caution">
    <text evidence="2">The sequence shown here is derived from an EMBL/GenBank/DDBJ whole genome shotgun (WGS) entry which is preliminary data.</text>
</comment>
<protein>
    <submittedName>
        <fullName evidence="2">Uncharacterized protein</fullName>
    </submittedName>
</protein>
<keyword evidence="4" id="KW-1185">Reference proteome</keyword>
<name>A0A5B0P6J8_PUCGR</name>
<organism evidence="2 4">
    <name type="scientific">Puccinia graminis f. sp. tritici</name>
    <dbReference type="NCBI Taxonomy" id="56615"/>
    <lineage>
        <taxon>Eukaryota</taxon>
        <taxon>Fungi</taxon>
        <taxon>Dikarya</taxon>
        <taxon>Basidiomycota</taxon>
        <taxon>Pucciniomycotina</taxon>
        <taxon>Pucciniomycetes</taxon>
        <taxon>Pucciniales</taxon>
        <taxon>Pucciniaceae</taxon>
        <taxon>Puccinia</taxon>
    </lineage>
</organism>
<gene>
    <name evidence="2" type="ORF">PGT21_010091</name>
    <name evidence="3" type="ORF">PGTUg99_022553</name>
</gene>
<dbReference type="Proteomes" id="UP000324748">
    <property type="component" value="Unassembled WGS sequence"/>
</dbReference>
<keyword evidence="1" id="KW-0812">Transmembrane</keyword>
<sequence length="83" mass="9313">MLAQYGVSVNYEGGDGWTILDRKDSLITHGESRWLDWLDKRILCRSALPDERRFMDRSSWLTGTLSSALISSSVLTLGMGGYV</sequence>
<dbReference type="EMBL" id="VDEP01000343">
    <property type="protein sequence ID" value="KAA1099117.1"/>
    <property type="molecule type" value="Genomic_DNA"/>
</dbReference>
<evidence type="ECO:0000313" key="4">
    <source>
        <dbReference type="Proteomes" id="UP000324748"/>
    </source>
</evidence>
<keyword evidence="1" id="KW-1133">Transmembrane helix</keyword>
<dbReference type="AlphaFoldDB" id="A0A5B0P6J8"/>